<feature type="transmembrane region" description="Helical" evidence="8">
    <location>
        <begin position="177"/>
        <end position="196"/>
    </location>
</feature>
<evidence type="ECO:0000313" key="9">
    <source>
        <dbReference type="EMBL" id="QEZ70559.1"/>
    </source>
</evidence>
<keyword evidence="3" id="KW-0813">Transport</keyword>
<evidence type="ECO:0000256" key="4">
    <source>
        <dbReference type="ARBA" id="ARBA00022475"/>
    </source>
</evidence>
<feature type="transmembrane region" description="Helical" evidence="8">
    <location>
        <begin position="361"/>
        <end position="378"/>
    </location>
</feature>
<feature type="transmembrane region" description="Helical" evidence="8">
    <location>
        <begin position="107"/>
        <end position="131"/>
    </location>
</feature>
<dbReference type="Pfam" id="PF00860">
    <property type="entry name" value="Xan_ur_permease"/>
    <property type="match status" value="1"/>
</dbReference>
<organism evidence="9 10">
    <name type="scientific">Paraclostridium bifermentans</name>
    <name type="common">Clostridium bifermentans</name>
    <dbReference type="NCBI Taxonomy" id="1490"/>
    <lineage>
        <taxon>Bacteria</taxon>
        <taxon>Bacillati</taxon>
        <taxon>Bacillota</taxon>
        <taxon>Clostridia</taxon>
        <taxon>Peptostreptococcales</taxon>
        <taxon>Peptostreptococcaceae</taxon>
        <taxon>Paraclostridium</taxon>
    </lineage>
</organism>
<feature type="transmembrane region" description="Helical" evidence="8">
    <location>
        <begin position="143"/>
        <end position="165"/>
    </location>
</feature>
<accession>A0A5P3XJK3</accession>
<sequence>MSENSSSQKIKNQNNSGLLYRIEDRPNLQLSILLGFQHIVAAFGGIVAVPLVIGPAIGVDVRTTAMLVSATIFVAGLATIIQARGIYKIGAKLPCIMGTSFTFVGPAITVGTSMGLAGIFGATILGSFIEMILSRFIKPLMKFFPPVVTGTVVTLIGLTLVPVSMDWCAGGIGSPTYGSITNICIALMVMIIVVGFNIYGKGVLSSSSILIGMFVGYLTCIPIGLVDFTPIKEASWIGLPGIPVILEHGIKFSLAGVAPFIIAYLVTTIETVGCLIAIGEASDIKTSSEQLSKGVLADGLGSFLAGFFGVCPNTTFSQNIGLIPITKVSSRYVVIISGVIMMLLGIFPKLGALVASIPSPVLGGAGIVMFGVVAASGIKTLSKVNINNRNLIIISVSIALGLGITTRPELLTVLPESLKLLFGSGISTGTIFAVMLNILLKDTE</sequence>
<evidence type="ECO:0000256" key="3">
    <source>
        <dbReference type="ARBA" id="ARBA00022448"/>
    </source>
</evidence>
<keyword evidence="4" id="KW-1003">Cell membrane</keyword>
<dbReference type="Proteomes" id="UP000326961">
    <property type="component" value="Chromosome"/>
</dbReference>
<proteinExistence type="inferred from homology"/>
<evidence type="ECO:0000313" key="10">
    <source>
        <dbReference type="Proteomes" id="UP000326961"/>
    </source>
</evidence>
<dbReference type="InterPro" id="IPR006042">
    <property type="entry name" value="Xan_ur_permease"/>
</dbReference>
<evidence type="ECO:0000256" key="7">
    <source>
        <dbReference type="ARBA" id="ARBA00023136"/>
    </source>
</evidence>
<dbReference type="InterPro" id="IPR017588">
    <property type="entry name" value="UacT-like"/>
</dbReference>
<dbReference type="EMBL" id="CP032452">
    <property type="protein sequence ID" value="QEZ70559.1"/>
    <property type="molecule type" value="Genomic_DNA"/>
</dbReference>
<dbReference type="NCBIfam" id="TIGR03173">
    <property type="entry name" value="pbuX"/>
    <property type="match status" value="1"/>
</dbReference>
<evidence type="ECO:0000256" key="2">
    <source>
        <dbReference type="ARBA" id="ARBA00008821"/>
    </source>
</evidence>
<dbReference type="GO" id="GO:0042907">
    <property type="term" value="F:xanthine transmembrane transporter activity"/>
    <property type="evidence" value="ECO:0007669"/>
    <property type="project" value="TreeGrafter"/>
</dbReference>
<feature type="transmembrane region" description="Helical" evidence="8">
    <location>
        <begin position="208"/>
        <end position="226"/>
    </location>
</feature>
<evidence type="ECO:0000256" key="1">
    <source>
        <dbReference type="ARBA" id="ARBA00004651"/>
    </source>
</evidence>
<feature type="transmembrane region" description="Helical" evidence="8">
    <location>
        <begin position="28"/>
        <end position="53"/>
    </location>
</feature>
<dbReference type="PROSITE" id="PS01116">
    <property type="entry name" value="XANTH_URACIL_PERMASE"/>
    <property type="match status" value="1"/>
</dbReference>
<comment type="similarity">
    <text evidence="2">Belongs to the nucleobase:cation symporter-2 (NCS2) (TC 2.A.40) family.</text>
</comment>
<keyword evidence="6 8" id="KW-1133">Transmembrane helix</keyword>
<comment type="subcellular location">
    <subcellularLocation>
        <location evidence="1">Cell membrane</location>
        <topology evidence="1">Multi-pass membrane protein</topology>
    </subcellularLocation>
</comment>
<keyword evidence="5 8" id="KW-0812">Transmembrane</keyword>
<dbReference type="InterPro" id="IPR006043">
    <property type="entry name" value="NCS2"/>
</dbReference>
<dbReference type="GO" id="GO:0005886">
    <property type="term" value="C:plasma membrane"/>
    <property type="evidence" value="ECO:0007669"/>
    <property type="project" value="UniProtKB-SubCell"/>
</dbReference>
<reference evidence="9 10" key="1">
    <citation type="submission" date="2018-09" db="EMBL/GenBank/DDBJ databases">
        <title>A clostridial neurotoxin that targets Anopheles mosquitoes.</title>
        <authorList>
            <person name="Contreras E."/>
            <person name="Masuyer G."/>
            <person name="Qureshi N."/>
            <person name="Chawla S."/>
            <person name="Lim H.L."/>
            <person name="Chen J."/>
            <person name="Stenmark P."/>
            <person name="Gill S."/>
        </authorList>
    </citation>
    <scope>NUCLEOTIDE SEQUENCE [LARGE SCALE GENOMIC DNA]</scope>
    <source>
        <strain evidence="9 10">Cbm</strain>
    </source>
</reference>
<protein>
    <submittedName>
        <fullName evidence="9">Purine permease</fullName>
    </submittedName>
</protein>
<dbReference type="PANTHER" id="PTHR42810:SF2">
    <property type="entry name" value="PURINE PERMEASE C1399.01C-RELATED"/>
    <property type="match status" value="1"/>
</dbReference>
<keyword evidence="7 8" id="KW-0472">Membrane</keyword>
<feature type="transmembrane region" description="Helical" evidence="8">
    <location>
        <begin position="65"/>
        <end position="87"/>
    </location>
</feature>
<dbReference type="AlphaFoldDB" id="A0A5P3XJK3"/>
<gene>
    <name evidence="9" type="ORF">D4A35_17240</name>
</gene>
<dbReference type="NCBIfam" id="TIGR00801">
    <property type="entry name" value="ncs2"/>
    <property type="match status" value="1"/>
</dbReference>
<evidence type="ECO:0000256" key="6">
    <source>
        <dbReference type="ARBA" id="ARBA00022989"/>
    </source>
</evidence>
<dbReference type="RefSeq" id="WP_025161883.1">
    <property type="nucleotide sequence ID" value="NZ_CP032452.1"/>
</dbReference>
<evidence type="ECO:0000256" key="5">
    <source>
        <dbReference type="ARBA" id="ARBA00022692"/>
    </source>
</evidence>
<feature type="transmembrane region" description="Helical" evidence="8">
    <location>
        <begin position="390"/>
        <end position="408"/>
    </location>
</feature>
<name>A0A5P3XJK3_PARBF</name>
<dbReference type="NCBIfam" id="NF037981">
    <property type="entry name" value="NCS2_1"/>
    <property type="match status" value="1"/>
</dbReference>
<feature type="transmembrane region" description="Helical" evidence="8">
    <location>
        <begin position="420"/>
        <end position="440"/>
    </location>
</feature>
<dbReference type="PANTHER" id="PTHR42810">
    <property type="entry name" value="PURINE PERMEASE C1399.01C-RELATED"/>
    <property type="match status" value="1"/>
</dbReference>
<feature type="transmembrane region" description="Helical" evidence="8">
    <location>
        <begin position="332"/>
        <end position="355"/>
    </location>
</feature>
<evidence type="ECO:0000256" key="8">
    <source>
        <dbReference type="SAM" id="Phobius"/>
    </source>
</evidence>